<sequence length="85" mass="9521">MARNTSVVLSDHFNEFITKAVESGRYSSASDVVRAGLRMLERQEMELEFNRLKASLEEADRQAGAGETVDVELEGFLASRRDKPT</sequence>
<evidence type="ECO:0000256" key="1">
    <source>
        <dbReference type="ARBA" id="ARBA00008580"/>
    </source>
</evidence>
<dbReference type="InterPro" id="IPR010985">
    <property type="entry name" value="Ribbon_hlx_hlx"/>
</dbReference>
<dbReference type="Pfam" id="PF03693">
    <property type="entry name" value="ParD_antitoxin"/>
    <property type="match status" value="1"/>
</dbReference>
<dbReference type="InterPro" id="IPR038296">
    <property type="entry name" value="ParD_sf"/>
</dbReference>
<organism evidence="3 4">
    <name type="scientific">Roseovarius halotolerans</name>
    <dbReference type="NCBI Taxonomy" id="505353"/>
    <lineage>
        <taxon>Bacteria</taxon>
        <taxon>Pseudomonadati</taxon>
        <taxon>Pseudomonadota</taxon>
        <taxon>Alphaproteobacteria</taxon>
        <taxon>Rhodobacterales</taxon>
        <taxon>Roseobacteraceae</taxon>
        <taxon>Roseovarius</taxon>
    </lineage>
</organism>
<dbReference type="AlphaFoldDB" id="A0A1X6Z058"/>
<protein>
    <submittedName>
        <fullName evidence="3">Antitoxin ParD1</fullName>
    </submittedName>
</protein>
<dbReference type="EMBL" id="FWFU01000002">
    <property type="protein sequence ID" value="SLN36905.1"/>
    <property type="molecule type" value="Genomic_DNA"/>
</dbReference>
<proteinExistence type="inferred from homology"/>
<dbReference type="Gene3D" id="6.10.10.120">
    <property type="entry name" value="Antitoxin ParD1-like"/>
    <property type="match status" value="1"/>
</dbReference>
<dbReference type="PANTHER" id="PTHR36582">
    <property type="entry name" value="ANTITOXIN PARD"/>
    <property type="match status" value="1"/>
</dbReference>
<dbReference type="Proteomes" id="UP000193207">
    <property type="component" value="Unassembled WGS sequence"/>
</dbReference>
<dbReference type="InterPro" id="IPR022789">
    <property type="entry name" value="ParD"/>
</dbReference>
<keyword evidence="2" id="KW-1277">Toxin-antitoxin system</keyword>
<evidence type="ECO:0000256" key="2">
    <source>
        <dbReference type="ARBA" id="ARBA00022649"/>
    </source>
</evidence>
<gene>
    <name evidence="3" type="primary">parD1</name>
    <name evidence="3" type="ORF">ROH8110_01902</name>
</gene>
<dbReference type="NCBIfam" id="TIGR02606">
    <property type="entry name" value="antidote_CC2985"/>
    <property type="match status" value="1"/>
</dbReference>
<evidence type="ECO:0000313" key="3">
    <source>
        <dbReference type="EMBL" id="SLN36905.1"/>
    </source>
</evidence>
<dbReference type="PANTHER" id="PTHR36582:SF2">
    <property type="entry name" value="ANTITOXIN PARD"/>
    <property type="match status" value="1"/>
</dbReference>
<reference evidence="3 4" key="1">
    <citation type="submission" date="2017-03" db="EMBL/GenBank/DDBJ databases">
        <authorList>
            <person name="Afonso C.L."/>
            <person name="Miller P.J."/>
            <person name="Scott M.A."/>
            <person name="Spackman E."/>
            <person name="Goraichik I."/>
            <person name="Dimitrov K.M."/>
            <person name="Suarez D.L."/>
            <person name="Swayne D.E."/>
        </authorList>
    </citation>
    <scope>NUCLEOTIDE SEQUENCE [LARGE SCALE GENOMIC DNA]</scope>
    <source>
        <strain evidence="3 4">CECT 8110</strain>
    </source>
</reference>
<evidence type="ECO:0000313" key="4">
    <source>
        <dbReference type="Proteomes" id="UP000193207"/>
    </source>
</evidence>
<dbReference type="SUPFAM" id="SSF47598">
    <property type="entry name" value="Ribbon-helix-helix"/>
    <property type="match status" value="1"/>
</dbReference>
<comment type="similarity">
    <text evidence="1">Belongs to the ParD antitoxin family.</text>
</comment>
<accession>A0A1X6Z058</accession>
<dbReference type="GO" id="GO:0006355">
    <property type="term" value="P:regulation of DNA-templated transcription"/>
    <property type="evidence" value="ECO:0007669"/>
    <property type="project" value="InterPro"/>
</dbReference>
<dbReference type="RefSeq" id="WP_085817490.1">
    <property type="nucleotide sequence ID" value="NZ_FWFU01000002.1"/>
</dbReference>
<keyword evidence="4" id="KW-1185">Reference proteome</keyword>
<name>A0A1X6Z058_9RHOB</name>
<dbReference type="OrthoDB" id="9815501at2"/>